<dbReference type="EMBL" id="MLJW01000476">
    <property type="protein sequence ID" value="OIQ86502.1"/>
    <property type="molecule type" value="Genomic_DNA"/>
</dbReference>
<name>A0A1J5QS98_9ZZZZ</name>
<sequence length="198" mass="21248">MALSARAVVNLRFRATRCSPSHRRASCSPRDRLVPLANTRRAVAGGSCLPRRWPASPARGPRMLRDQPRQGLSMLARFRNHDDAGARALGAVRTDQRGGVPVETVDKIERRVTPESHRGGKASRQVHTRSGSCRGCGPRRRPTSTGSPAGRTSLSVLPDQECTSGSARRASRGRPTPPTHPGPRQDCHVGAATCGSVV</sequence>
<organism evidence="2">
    <name type="scientific">mine drainage metagenome</name>
    <dbReference type="NCBI Taxonomy" id="410659"/>
    <lineage>
        <taxon>unclassified sequences</taxon>
        <taxon>metagenomes</taxon>
        <taxon>ecological metagenomes</taxon>
    </lineage>
</organism>
<comment type="caution">
    <text evidence="2">The sequence shown here is derived from an EMBL/GenBank/DDBJ whole genome shotgun (WGS) entry which is preliminary data.</text>
</comment>
<feature type="region of interest" description="Disordered" evidence="1">
    <location>
        <begin position="110"/>
        <end position="198"/>
    </location>
</feature>
<evidence type="ECO:0000256" key="1">
    <source>
        <dbReference type="SAM" id="MobiDB-lite"/>
    </source>
</evidence>
<proteinExistence type="predicted"/>
<gene>
    <name evidence="2" type="ORF">GALL_316540</name>
</gene>
<dbReference type="AlphaFoldDB" id="A0A1J5QS98"/>
<accession>A0A1J5QS98</accession>
<protein>
    <submittedName>
        <fullName evidence="2">Uncharacterized protein</fullName>
    </submittedName>
</protein>
<evidence type="ECO:0000313" key="2">
    <source>
        <dbReference type="EMBL" id="OIQ86502.1"/>
    </source>
</evidence>
<reference evidence="2" key="1">
    <citation type="submission" date="2016-10" db="EMBL/GenBank/DDBJ databases">
        <title>Sequence of Gallionella enrichment culture.</title>
        <authorList>
            <person name="Poehlein A."/>
            <person name="Muehling M."/>
            <person name="Daniel R."/>
        </authorList>
    </citation>
    <scope>NUCLEOTIDE SEQUENCE</scope>
</reference>